<evidence type="ECO:0000256" key="1">
    <source>
        <dbReference type="SAM" id="Phobius"/>
    </source>
</evidence>
<dbReference type="Proteomes" id="UP000253141">
    <property type="component" value="Unassembled WGS sequence"/>
</dbReference>
<dbReference type="RefSeq" id="WP_114461956.1">
    <property type="nucleotide sequence ID" value="NZ_QPIW01000012.1"/>
</dbReference>
<keyword evidence="1" id="KW-0812">Transmembrane</keyword>
<name>A0A369ICL9_9BACT</name>
<accession>A0A369ICL9</accession>
<keyword evidence="1" id="KW-1133">Transmembrane helix</keyword>
<sequence>MKLTAHQLDLISKEIIAGGIKYQDLYEELLDHYILAIEDRVEQGQTFGEAFGEVHSEFVNYKRPARTWDHYGVWKDYTNGGQPEYGLEKLQAEYIESLTGEISQRHWQIMKDYFRWPTFVTTILVGLLTFQFAYLVPRTSFVWVISACVLFPILVVLPQVAKQIWGYGFGQQKFINSLKYNAIYTRLGFLFALVSVMLNLPRAFFDYNVFKDGPLFIVAALLCFYIAYALSFYQLYRERFKVTMT</sequence>
<reference evidence="2 3" key="1">
    <citation type="submission" date="2018-07" db="EMBL/GenBank/DDBJ databases">
        <title>Genome analysis of Runella aurantiaca.</title>
        <authorList>
            <person name="Yang X."/>
        </authorList>
    </citation>
    <scope>NUCLEOTIDE SEQUENCE [LARGE SCALE GENOMIC DNA]</scope>
    <source>
        <strain evidence="2 3">YX9</strain>
    </source>
</reference>
<dbReference type="OrthoDB" id="949461at2"/>
<feature type="transmembrane region" description="Helical" evidence="1">
    <location>
        <begin position="113"/>
        <end position="134"/>
    </location>
</feature>
<evidence type="ECO:0000313" key="3">
    <source>
        <dbReference type="Proteomes" id="UP000253141"/>
    </source>
</evidence>
<feature type="transmembrane region" description="Helical" evidence="1">
    <location>
        <begin position="213"/>
        <end position="236"/>
    </location>
</feature>
<feature type="transmembrane region" description="Helical" evidence="1">
    <location>
        <begin position="182"/>
        <end position="201"/>
    </location>
</feature>
<gene>
    <name evidence="2" type="ORF">DVG78_15400</name>
</gene>
<protein>
    <submittedName>
        <fullName evidence="2">Uncharacterized protein</fullName>
    </submittedName>
</protein>
<organism evidence="2 3">
    <name type="scientific">Runella aurantiaca</name>
    <dbReference type="NCBI Taxonomy" id="2282308"/>
    <lineage>
        <taxon>Bacteria</taxon>
        <taxon>Pseudomonadati</taxon>
        <taxon>Bacteroidota</taxon>
        <taxon>Cytophagia</taxon>
        <taxon>Cytophagales</taxon>
        <taxon>Spirosomataceae</taxon>
        <taxon>Runella</taxon>
    </lineage>
</organism>
<proteinExistence type="predicted"/>
<evidence type="ECO:0000313" key="2">
    <source>
        <dbReference type="EMBL" id="RDB04954.1"/>
    </source>
</evidence>
<dbReference type="EMBL" id="QPIW01000012">
    <property type="protein sequence ID" value="RDB04954.1"/>
    <property type="molecule type" value="Genomic_DNA"/>
</dbReference>
<comment type="caution">
    <text evidence="2">The sequence shown here is derived from an EMBL/GenBank/DDBJ whole genome shotgun (WGS) entry which is preliminary data.</text>
</comment>
<dbReference type="AlphaFoldDB" id="A0A369ICL9"/>
<feature type="transmembrane region" description="Helical" evidence="1">
    <location>
        <begin position="140"/>
        <end position="161"/>
    </location>
</feature>
<keyword evidence="1" id="KW-0472">Membrane</keyword>
<keyword evidence="3" id="KW-1185">Reference proteome</keyword>